<reference evidence="3 4" key="1">
    <citation type="submission" date="2023-11" db="EMBL/GenBank/DDBJ databases">
        <authorList>
            <person name="Okamura Y."/>
        </authorList>
    </citation>
    <scope>NUCLEOTIDE SEQUENCE [LARGE SCALE GENOMIC DNA]</scope>
</reference>
<dbReference type="AlphaFoldDB" id="A0AAV1JRD9"/>
<dbReference type="Proteomes" id="UP001497472">
    <property type="component" value="Unassembled WGS sequence"/>
</dbReference>
<comment type="caution">
    <text evidence="3">The sequence shown here is derived from an EMBL/GenBank/DDBJ whole genome shotgun (WGS) entry which is preliminary data.</text>
</comment>
<evidence type="ECO:0000313" key="3">
    <source>
        <dbReference type="EMBL" id="CAK1551436.1"/>
    </source>
</evidence>
<keyword evidence="1" id="KW-0175">Coiled coil</keyword>
<feature type="region of interest" description="Disordered" evidence="2">
    <location>
        <begin position="277"/>
        <end position="299"/>
    </location>
</feature>
<gene>
    <name evidence="3" type="ORF">LNINA_LOCUS10571</name>
</gene>
<sequence>MNSRSSVASNSLSNFSLIESSPNTSARLRRLKIQEDILTAAANKILLNCESEERENADLKNYVSKVKRSYSEIKTLFQDIKTLTGDQDNLKNTDIDDIKKDILELEAKVTNFKNFLRRELTVLRVAEKELIQQINDNPQEIKSGLVKAQTKPYSELVPSPVRVLIHSPLKSVEVQRFQEFLKTTKRFGGWNEYNHNSFVSVWNKYYKQDNNLHTPYKDDATYLRFSNEVCQKIFGIKPDEIWSHTQWYLEYVHLKSCQEEALSKWKDNKRKIKYSKQKKVENTEEKSKTREQRVQVKFR</sequence>
<dbReference type="PANTHER" id="PTHR21549">
    <property type="entry name" value="MUTATED IN BLADDER CANCER 1"/>
    <property type="match status" value="1"/>
</dbReference>
<protein>
    <submittedName>
        <fullName evidence="3">Uncharacterized protein</fullName>
    </submittedName>
</protein>
<evidence type="ECO:0000256" key="2">
    <source>
        <dbReference type="SAM" id="MobiDB-lite"/>
    </source>
</evidence>
<evidence type="ECO:0000313" key="4">
    <source>
        <dbReference type="Proteomes" id="UP001497472"/>
    </source>
</evidence>
<proteinExistence type="predicted"/>
<dbReference type="InterPro" id="IPR039902">
    <property type="entry name" value="CCDC148/CCDC112"/>
</dbReference>
<keyword evidence="4" id="KW-1185">Reference proteome</keyword>
<dbReference type="EMBL" id="CAVLEF010000130">
    <property type="protein sequence ID" value="CAK1551436.1"/>
    <property type="molecule type" value="Genomic_DNA"/>
</dbReference>
<organism evidence="3 4">
    <name type="scientific">Leptosia nina</name>
    <dbReference type="NCBI Taxonomy" id="320188"/>
    <lineage>
        <taxon>Eukaryota</taxon>
        <taxon>Metazoa</taxon>
        <taxon>Ecdysozoa</taxon>
        <taxon>Arthropoda</taxon>
        <taxon>Hexapoda</taxon>
        <taxon>Insecta</taxon>
        <taxon>Pterygota</taxon>
        <taxon>Neoptera</taxon>
        <taxon>Endopterygota</taxon>
        <taxon>Lepidoptera</taxon>
        <taxon>Glossata</taxon>
        <taxon>Ditrysia</taxon>
        <taxon>Papilionoidea</taxon>
        <taxon>Pieridae</taxon>
        <taxon>Pierinae</taxon>
        <taxon>Leptosia</taxon>
    </lineage>
</organism>
<dbReference type="PANTHER" id="PTHR21549:SF0">
    <property type="entry name" value="COILED-COIL DOMAIN-CONTAINING PROTEIN 112"/>
    <property type="match status" value="1"/>
</dbReference>
<feature type="compositionally biased region" description="Basic and acidic residues" evidence="2">
    <location>
        <begin position="278"/>
        <end position="299"/>
    </location>
</feature>
<accession>A0AAV1JRD9</accession>
<name>A0AAV1JRD9_9NEOP</name>
<evidence type="ECO:0000256" key="1">
    <source>
        <dbReference type="ARBA" id="ARBA00023054"/>
    </source>
</evidence>